<dbReference type="OrthoDB" id="9802649at2"/>
<dbReference type="GO" id="GO:0016758">
    <property type="term" value="F:hexosyltransferase activity"/>
    <property type="evidence" value="ECO:0007669"/>
    <property type="project" value="UniProtKB-ARBA"/>
</dbReference>
<keyword evidence="3" id="KW-1185">Reference proteome</keyword>
<protein>
    <submittedName>
        <fullName evidence="2">Glycosyltransferase family 2 protein</fullName>
    </submittedName>
</protein>
<proteinExistence type="predicted"/>
<dbReference type="SUPFAM" id="SSF53448">
    <property type="entry name" value="Nucleotide-diphospho-sugar transferases"/>
    <property type="match status" value="1"/>
</dbReference>
<comment type="caution">
    <text evidence="2">The sequence shown here is derived from an EMBL/GenBank/DDBJ whole genome shotgun (WGS) entry which is preliminary data.</text>
</comment>
<dbReference type="PANTHER" id="PTHR22916:SF3">
    <property type="entry name" value="UDP-GLCNAC:BETAGAL BETA-1,3-N-ACETYLGLUCOSAMINYLTRANSFERASE-LIKE PROTEIN 1"/>
    <property type="match status" value="1"/>
</dbReference>
<dbReference type="Pfam" id="PF00535">
    <property type="entry name" value="Glycos_transf_2"/>
    <property type="match status" value="1"/>
</dbReference>
<dbReference type="EMBL" id="VFSV01000043">
    <property type="protein sequence ID" value="TRD15443.1"/>
    <property type="molecule type" value="Genomic_DNA"/>
</dbReference>
<name>A0A547PMU5_9RHOB</name>
<evidence type="ECO:0000259" key="1">
    <source>
        <dbReference type="Pfam" id="PF00535"/>
    </source>
</evidence>
<accession>A0A547PMU5</accession>
<dbReference type="PANTHER" id="PTHR22916">
    <property type="entry name" value="GLYCOSYLTRANSFERASE"/>
    <property type="match status" value="1"/>
</dbReference>
<gene>
    <name evidence="2" type="ORF">FEV53_16495</name>
</gene>
<evidence type="ECO:0000313" key="3">
    <source>
        <dbReference type="Proteomes" id="UP000318590"/>
    </source>
</evidence>
<sequence>MAMPIGSKTSKKLLPRTRPRWRASCPTGFPRRHGVAKVTILMGLFNGECFLQDQLDSFVAQTHEDWELIVSDDGSTDAGLDILRTFAADHPNRNIRLIAGPQQGVAKNFLYLLGSARGDYISFADQDDVWLPHKIARALAQLPDPQIPALICGRTRLVDENLNELGLSQLFTQTPSFGNALVENIGGGNTMVMTQAAADLLNKARAHVQALAVHDWWAYQVLTGCGAQVIYDPEPGLLYRQHSQNLIGGGRSSKVFLDRMRRVFIGQVAQWADQTIANLTPVRDLTAGNRARLTAFSKARGASMPNRIRLMRQSGITRQKLIDRMALWAAVLWNRI</sequence>
<organism evidence="2 3">
    <name type="scientific">Palleronia caenipelagi</name>
    <dbReference type="NCBI Taxonomy" id="2489174"/>
    <lineage>
        <taxon>Bacteria</taxon>
        <taxon>Pseudomonadati</taxon>
        <taxon>Pseudomonadota</taxon>
        <taxon>Alphaproteobacteria</taxon>
        <taxon>Rhodobacterales</taxon>
        <taxon>Roseobacteraceae</taxon>
        <taxon>Palleronia</taxon>
    </lineage>
</organism>
<dbReference type="CDD" id="cd04196">
    <property type="entry name" value="GT_2_like_d"/>
    <property type="match status" value="1"/>
</dbReference>
<dbReference type="InterPro" id="IPR029044">
    <property type="entry name" value="Nucleotide-diphossugar_trans"/>
</dbReference>
<dbReference type="Proteomes" id="UP000318590">
    <property type="component" value="Unassembled WGS sequence"/>
</dbReference>
<feature type="domain" description="Glycosyltransferase 2-like" evidence="1">
    <location>
        <begin position="40"/>
        <end position="171"/>
    </location>
</feature>
<reference evidence="2 3" key="1">
    <citation type="submission" date="2019-06" db="EMBL/GenBank/DDBJ databases">
        <title>Paenimaribius caenipelagi gen. nov., sp. nov., isolated from a tidal flat.</title>
        <authorList>
            <person name="Yoon J.-H."/>
        </authorList>
    </citation>
    <scope>NUCLEOTIDE SEQUENCE [LARGE SCALE GENOMIC DNA]</scope>
    <source>
        <strain evidence="2 3">JBTF-M29</strain>
    </source>
</reference>
<dbReference type="Gene3D" id="3.90.550.10">
    <property type="entry name" value="Spore Coat Polysaccharide Biosynthesis Protein SpsA, Chain A"/>
    <property type="match status" value="1"/>
</dbReference>
<dbReference type="RefSeq" id="WP_142835872.1">
    <property type="nucleotide sequence ID" value="NZ_VFSV01000043.1"/>
</dbReference>
<keyword evidence="2" id="KW-0808">Transferase</keyword>
<dbReference type="InterPro" id="IPR001173">
    <property type="entry name" value="Glyco_trans_2-like"/>
</dbReference>
<evidence type="ECO:0000313" key="2">
    <source>
        <dbReference type="EMBL" id="TRD15443.1"/>
    </source>
</evidence>
<dbReference type="AlphaFoldDB" id="A0A547PMU5"/>